<dbReference type="GeneID" id="96158174"/>
<keyword evidence="1" id="KW-0614">Plasmid</keyword>
<name>A0A4P9TJU7_9EURY</name>
<evidence type="ECO:0000313" key="2">
    <source>
        <dbReference type="Proteomes" id="UP000307562"/>
    </source>
</evidence>
<protein>
    <submittedName>
        <fullName evidence="1">Uncharacterized protein</fullName>
    </submittedName>
</protein>
<dbReference type="EMBL" id="CP040639">
    <property type="protein sequence ID" value="QCW05278.1"/>
    <property type="molecule type" value="Genomic_DNA"/>
</dbReference>
<sequence>MSSTAPVPTVHADRARRYPRLENDATLGTVCEYQPDGWSWVVITDLPDRTWGDVFDETDDERTDEKVVRFLNLEALPDAVFARFEDAVGCYEHADLAREYSDSEGAGNYMRRSDFQAKFRVLGPIHPDARTERESE</sequence>
<gene>
    <name evidence="1" type="ORF">FGF80_18720</name>
</gene>
<organism evidence="1 2">
    <name type="scientific">Natrinema pallidum</name>
    <dbReference type="NCBI Taxonomy" id="69527"/>
    <lineage>
        <taxon>Archaea</taxon>
        <taxon>Methanobacteriati</taxon>
        <taxon>Methanobacteriota</taxon>
        <taxon>Stenosarchaea group</taxon>
        <taxon>Halobacteria</taxon>
        <taxon>Halobacteriales</taxon>
        <taxon>Natrialbaceae</taxon>
        <taxon>Natrinema</taxon>
    </lineage>
</organism>
<geneLocation type="plasmid" evidence="2">
    <name>pnpa70</name>
</geneLocation>
<accession>A0A4P9TJU7</accession>
<dbReference type="KEGG" id="npl:FGF80_18720"/>
<evidence type="ECO:0000313" key="1">
    <source>
        <dbReference type="EMBL" id="QCW05278.1"/>
    </source>
</evidence>
<proteinExistence type="predicted"/>
<keyword evidence="2" id="KW-1185">Reference proteome</keyword>
<dbReference type="Proteomes" id="UP000307562">
    <property type="component" value="Plasmid pNPA70"/>
</dbReference>
<reference evidence="2" key="1">
    <citation type="submission" date="2019-05" db="EMBL/GenBank/DDBJ databases">
        <title>Complete Genome Sequence and Methylation Pattern of the Halophilic Archaeon Natrinema pallidum BOL6-1.</title>
        <authorList>
            <person name="DasSarma P."/>
            <person name="DasSarma B.P."/>
            <person name="DasSarma S.L."/>
            <person name="Martinez F.L."/>
            <person name="Guzman D."/>
            <person name="Roberts R.J."/>
            <person name="DasSarma S."/>
        </authorList>
    </citation>
    <scope>NUCLEOTIDE SEQUENCE [LARGE SCALE GENOMIC DNA]</scope>
    <source>
        <strain evidence="2">BOL6-1</strain>
        <plasmid evidence="2">pnpa70</plasmid>
    </source>
</reference>
<dbReference type="AlphaFoldDB" id="A0A4P9TJU7"/>
<dbReference type="RefSeq" id="WP_138655735.1">
    <property type="nucleotide sequence ID" value="NZ_CP040639.1"/>
</dbReference>